<feature type="region of interest" description="Disordered" evidence="5">
    <location>
        <begin position="137"/>
        <end position="158"/>
    </location>
</feature>
<dbReference type="PROSITE" id="PS50127">
    <property type="entry name" value="UBC_2"/>
    <property type="match status" value="1"/>
</dbReference>
<protein>
    <submittedName>
        <fullName evidence="7">Hus5 protein</fullName>
    </submittedName>
</protein>
<dbReference type="AlphaFoldDB" id="A0A812T1V5"/>
<organism evidence="7 8">
    <name type="scientific">Symbiodinium necroappetens</name>
    <dbReference type="NCBI Taxonomy" id="1628268"/>
    <lineage>
        <taxon>Eukaryota</taxon>
        <taxon>Sar</taxon>
        <taxon>Alveolata</taxon>
        <taxon>Dinophyceae</taxon>
        <taxon>Suessiales</taxon>
        <taxon>Symbiodiniaceae</taxon>
        <taxon>Symbiodinium</taxon>
    </lineage>
</organism>
<dbReference type="SUPFAM" id="SSF54495">
    <property type="entry name" value="UBC-like"/>
    <property type="match status" value="1"/>
</dbReference>
<evidence type="ECO:0000256" key="4">
    <source>
        <dbReference type="RuleBase" id="RU362109"/>
    </source>
</evidence>
<accession>A0A812T1V5</accession>
<dbReference type="Proteomes" id="UP000601435">
    <property type="component" value="Unassembled WGS sequence"/>
</dbReference>
<evidence type="ECO:0000256" key="2">
    <source>
        <dbReference type="ARBA" id="ARBA00022786"/>
    </source>
</evidence>
<dbReference type="InterPro" id="IPR050113">
    <property type="entry name" value="Ub_conjugating_enzyme"/>
</dbReference>
<evidence type="ECO:0000313" key="8">
    <source>
        <dbReference type="Proteomes" id="UP000601435"/>
    </source>
</evidence>
<dbReference type="GO" id="GO:0016740">
    <property type="term" value="F:transferase activity"/>
    <property type="evidence" value="ECO:0007669"/>
    <property type="project" value="UniProtKB-KW"/>
</dbReference>
<dbReference type="InterPro" id="IPR023313">
    <property type="entry name" value="UBQ-conjugating_AS"/>
</dbReference>
<evidence type="ECO:0000256" key="5">
    <source>
        <dbReference type="SAM" id="MobiDB-lite"/>
    </source>
</evidence>
<dbReference type="InterPro" id="IPR016135">
    <property type="entry name" value="UBQ-conjugating_enzyme/RWD"/>
</dbReference>
<evidence type="ECO:0000313" key="7">
    <source>
        <dbReference type="EMBL" id="CAE7514513.1"/>
    </source>
</evidence>
<sequence>RLFHPNVNGEGGICLDILNDPTLWSPAIGLEKLLVSVASLLSEPRVEHGLNDEALALLRSEPEAFNKRARARARVGLAADAESEPTFPAVPAPGVPGPLPATAAGVLPGAAEGPQPPLKIGMHRMGSAGNGGIRKELGVDRAGEPPPTSRALDKGGDWQMGNDDDCSADKSPLWILNKAKNHIGYGFDGRVNPGEVQVSAVSGDTPDWFVGPRTFEGPFHCKSVPVRRCPDVHFRPDGKMLYTVKTYHQGGFLDTSEVHQVIDTKGRP</sequence>
<evidence type="ECO:0000256" key="3">
    <source>
        <dbReference type="PROSITE-ProRule" id="PRU10133"/>
    </source>
</evidence>
<dbReference type="PANTHER" id="PTHR24067">
    <property type="entry name" value="UBIQUITIN-CONJUGATING ENZYME E2"/>
    <property type="match status" value="1"/>
</dbReference>
<dbReference type="GO" id="GO:0005524">
    <property type="term" value="F:ATP binding"/>
    <property type="evidence" value="ECO:0007669"/>
    <property type="project" value="UniProtKB-UniRule"/>
</dbReference>
<dbReference type="EMBL" id="CAJNJA010023668">
    <property type="protein sequence ID" value="CAE7514513.1"/>
    <property type="molecule type" value="Genomic_DNA"/>
</dbReference>
<feature type="domain" description="UBC core" evidence="6">
    <location>
        <begin position="1"/>
        <end position="78"/>
    </location>
</feature>
<keyword evidence="1" id="KW-0808">Transferase</keyword>
<comment type="similarity">
    <text evidence="4">Belongs to the ubiquitin-conjugating enzyme family.</text>
</comment>
<feature type="non-terminal residue" evidence="7">
    <location>
        <position position="268"/>
    </location>
</feature>
<gene>
    <name evidence="7" type="primary">hus5</name>
    <name evidence="7" type="ORF">SNEC2469_LOCUS14705</name>
</gene>
<comment type="caution">
    <text evidence="7">The sequence shown here is derived from an EMBL/GenBank/DDBJ whole genome shotgun (WGS) entry which is preliminary data.</text>
</comment>
<dbReference type="InterPro" id="IPR000608">
    <property type="entry name" value="UBC"/>
</dbReference>
<dbReference type="OrthoDB" id="407247at2759"/>
<dbReference type="Pfam" id="PF00179">
    <property type="entry name" value="UQ_con"/>
    <property type="match status" value="1"/>
</dbReference>
<keyword evidence="8" id="KW-1185">Reference proteome</keyword>
<dbReference type="PROSITE" id="PS00183">
    <property type="entry name" value="UBC_1"/>
    <property type="match status" value="1"/>
</dbReference>
<feature type="active site" description="Glycyl thioester intermediate" evidence="3">
    <location>
        <position position="14"/>
    </location>
</feature>
<proteinExistence type="inferred from homology"/>
<dbReference type="Gene3D" id="3.10.110.10">
    <property type="entry name" value="Ubiquitin Conjugating Enzyme"/>
    <property type="match status" value="1"/>
</dbReference>
<evidence type="ECO:0000256" key="1">
    <source>
        <dbReference type="ARBA" id="ARBA00022679"/>
    </source>
</evidence>
<keyword evidence="2 4" id="KW-0833">Ubl conjugation pathway</keyword>
<reference evidence="7" key="1">
    <citation type="submission" date="2021-02" db="EMBL/GenBank/DDBJ databases">
        <authorList>
            <person name="Dougan E. K."/>
            <person name="Rhodes N."/>
            <person name="Thang M."/>
            <person name="Chan C."/>
        </authorList>
    </citation>
    <scope>NUCLEOTIDE SEQUENCE</scope>
</reference>
<keyword evidence="4" id="KW-0067">ATP-binding</keyword>
<name>A0A812T1V5_9DINO</name>
<keyword evidence="4" id="KW-0547">Nucleotide-binding</keyword>
<evidence type="ECO:0000259" key="6">
    <source>
        <dbReference type="PROSITE" id="PS50127"/>
    </source>
</evidence>